<dbReference type="Proteomes" id="UP001159364">
    <property type="component" value="Linkage Group LG01"/>
</dbReference>
<accession>A0AAV8U2F4</accession>
<evidence type="ECO:0000259" key="2">
    <source>
        <dbReference type="Pfam" id="PF05617"/>
    </source>
</evidence>
<organism evidence="3 4">
    <name type="scientific">Erythroxylum novogranatense</name>
    <dbReference type="NCBI Taxonomy" id="1862640"/>
    <lineage>
        <taxon>Eukaryota</taxon>
        <taxon>Viridiplantae</taxon>
        <taxon>Streptophyta</taxon>
        <taxon>Embryophyta</taxon>
        <taxon>Tracheophyta</taxon>
        <taxon>Spermatophyta</taxon>
        <taxon>Magnoliopsida</taxon>
        <taxon>eudicotyledons</taxon>
        <taxon>Gunneridae</taxon>
        <taxon>Pentapetalae</taxon>
        <taxon>rosids</taxon>
        <taxon>fabids</taxon>
        <taxon>Malpighiales</taxon>
        <taxon>Erythroxylaceae</taxon>
        <taxon>Erythroxylum</taxon>
    </lineage>
</organism>
<name>A0AAV8U2F4_9ROSI</name>
<keyword evidence="4" id="KW-1185">Reference proteome</keyword>
<evidence type="ECO:0000313" key="3">
    <source>
        <dbReference type="EMBL" id="KAJ8773457.1"/>
    </source>
</evidence>
<dbReference type="PANTHER" id="PTHR31951:SF22">
    <property type="entry name" value="ECA1 GAMETOGENESIS RELATED FAMILY"/>
    <property type="match status" value="1"/>
</dbReference>
<dbReference type="PANTHER" id="PTHR31951">
    <property type="entry name" value="BIFUNCTIONAL INHIBITOR/LIPID-TRANSFER PROTEIN/SEED STORAGE 2S ALBUMIN SUPERFAMILY PROTEIN-RELATED"/>
    <property type="match status" value="1"/>
</dbReference>
<comment type="caution">
    <text evidence="3">The sequence shown here is derived from an EMBL/GenBank/DDBJ whole genome shotgun (WGS) entry which is preliminary data.</text>
</comment>
<dbReference type="Pfam" id="PF05617">
    <property type="entry name" value="Prolamin_like"/>
    <property type="match status" value="1"/>
</dbReference>
<keyword evidence="1" id="KW-0732">Signal</keyword>
<reference evidence="3 4" key="1">
    <citation type="submission" date="2021-09" db="EMBL/GenBank/DDBJ databases">
        <title>Genomic insights and catalytic innovation underlie evolution of tropane alkaloids biosynthesis.</title>
        <authorList>
            <person name="Wang Y.-J."/>
            <person name="Tian T."/>
            <person name="Huang J.-P."/>
            <person name="Huang S.-X."/>
        </authorList>
    </citation>
    <scope>NUCLEOTIDE SEQUENCE [LARGE SCALE GENOMIC DNA]</scope>
    <source>
        <strain evidence="3">KIB-2018</strain>
        <tissue evidence="3">Leaf</tissue>
    </source>
</reference>
<proteinExistence type="predicted"/>
<protein>
    <recommendedName>
        <fullName evidence="2">Prolamin-like domain-containing protein</fullName>
    </recommendedName>
</protein>
<gene>
    <name evidence="3" type="ORF">K2173_004287</name>
</gene>
<sequence length="132" mass="14531">MAKLNSLTIFASIFIATVVIFIPPKIASALYFPHQGAPLPEPRPGYFKFLDSCIQGTNITCVKEIFETIFEDGTTSDDCCLALILIGKTCHDEFVKYIANGPSFKSRLSEYIAKSDQLYGRCAGIVDPTLAR</sequence>
<feature type="domain" description="Prolamin-like" evidence="2">
    <location>
        <begin position="53"/>
        <end position="122"/>
    </location>
</feature>
<dbReference type="EMBL" id="JAIWQS010000001">
    <property type="protein sequence ID" value="KAJ8773457.1"/>
    <property type="molecule type" value="Genomic_DNA"/>
</dbReference>
<evidence type="ECO:0000313" key="4">
    <source>
        <dbReference type="Proteomes" id="UP001159364"/>
    </source>
</evidence>
<dbReference type="InterPro" id="IPR008502">
    <property type="entry name" value="Prolamin-like"/>
</dbReference>
<dbReference type="AlphaFoldDB" id="A0AAV8U2F4"/>
<evidence type="ECO:0000256" key="1">
    <source>
        <dbReference type="ARBA" id="ARBA00022729"/>
    </source>
</evidence>